<name>A0ABT2G967_9BACT</name>
<proteinExistence type="predicted"/>
<evidence type="ECO:0008006" key="4">
    <source>
        <dbReference type="Google" id="ProtNLM"/>
    </source>
</evidence>
<reference evidence="2 3" key="1">
    <citation type="submission" date="2022-08" db="EMBL/GenBank/DDBJ databases">
        <title>Algoriphagus sp. CAU 1643 isolated from mud.</title>
        <authorList>
            <person name="Kim W."/>
        </authorList>
    </citation>
    <scope>NUCLEOTIDE SEQUENCE [LARGE SCALE GENOMIC DNA]</scope>
    <source>
        <strain evidence="2 3">CAU 1643</strain>
    </source>
</reference>
<comment type="caution">
    <text evidence="2">The sequence shown here is derived from an EMBL/GenBank/DDBJ whole genome shotgun (WGS) entry which is preliminary data.</text>
</comment>
<evidence type="ECO:0000313" key="2">
    <source>
        <dbReference type="EMBL" id="MCS5491799.1"/>
    </source>
</evidence>
<protein>
    <recommendedName>
        <fullName evidence="4">SH3 domain-containing protein</fullName>
    </recommendedName>
</protein>
<keyword evidence="1" id="KW-1133">Transmembrane helix</keyword>
<feature type="transmembrane region" description="Helical" evidence="1">
    <location>
        <begin position="74"/>
        <end position="93"/>
    </location>
</feature>
<keyword evidence="1" id="KW-0812">Transmembrane</keyword>
<keyword evidence="3" id="KW-1185">Reference proteome</keyword>
<evidence type="ECO:0000313" key="3">
    <source>
        <dbReference type="Proteomes" id="UP001206788"/>
    </source>
</evidence>
<accession>A0ABT2G967</accession>
<feature type="transmembrane region" description="Helical" evidence="1">
    <location>
        <begin position="12"/>
        <end position="32"/>
    </location>
</feature>
<dbReference type="EMBL" id="JANWGH010000003">
    <property type="protein sequence ID" value="MCS5491799.1"/>
    <property type="molecule type" value="Genomic_DNA"/>
</dbReference>
<sequence length="550" mass="62452">MTKNRTIKSATALILIAIGIALFAIGFSLITTMSGKGTEDFGTFILSIVFMLSGAGIFLVTLSIWLFGSLYKKFGALMTIVIIFSGIFIVKYLTSEPFEVNISPTVVAKSLAGPVLPKSLARWAAIDEIPAGETIEILAVTTQERYGHPYFKIKYGNGKTGYLSGEHICSNTTWVNGTNAPCSSFEQQTRLEPYDSEFNAEAIELVARVQAHLPGFWEIVDGDEEEPEILIISQEAASMDIFNKVFGRQPVFADYRLHLDTLSKTMMFIDFDRNHQDWYNDEFINSFVRFHIRRIDSLELEVHKPMSGRHKPSGEYSDEHKVILYRRINVFEEPYTKKLSPPIKAETIGGTLLSESVQLNEMGQLAVGDPIELMAVTSAFNNGFPYFKIRTSDGQTGYMSGEYICANTKWVTGISSLCSSFKPRRTTGPVFSKSNEPSADLIYRTNKYLPGIWEAVEDKLYENYDYENEPKLIFGKDAADHATSLMSDVYDYINYRLDFNDSSRMILFFLLDKNLKGDRNPLFEINHIDGQKLEIYQNGRRYRYKRMEFD</sequence>
<evidence type="ECO:0000256" key="1">
    <source>
        <dbReference type="SAM" id="Phobius"/>
    </source>
</evidence>
<feature type="transmembrane region" description="Helical" evidence="1">
    <location>
        <begin position="44"/>
        <end position="67"/>
    </location>
</feature>
<dbReference type="Proteomes" id="UP001206788">
    <property type="component" value="Unassembled WGS sequence"/>
</dbReference>
<keyword evidence="1" id="KW-0472">Membrane</keyword>
<organism evidence="2 3">
    <name type="scientific">Algoriphagus limi</name>
    <dbReference type="NCBI Taxonomy" id="2975273"/>
    <lineage>
        <taxon>Bacteria</taxon>
        <taxon>Pseudomonadati</taxon>
        <taxon>Bacteroidota</taxon>
        <taxon>Cytophagia</taxon>
        <taxon>Cytophagales</taxon>
        <taxon>Cyclobacteriaceae</taxon>
        <taxon>Algoriphagus</taxon>
    </lineage>
</organism>
<gene>
    <name evidence="2" type="ORF">NY014_15265</name>
</gene>
<dbReference type="RefSeq" id="WP_259415408.1">
    <property type="nucleotide sequence ID" value="NZ_JANWGH010000003.1"/>
</dbReference>